<dbReference type="EMBL" id="JAKKPZ010000666">
    <property type="protein sequence ID" value="KAI1693169.1"/>
    <property type="molecule type" value="Genomic_DNA"/>
</dbReference>
<evidence type="ECO:0000256" key="1">
    <source>
        <dbReference type="SAM" id="SignalP"/>
    </source>
</evidence>
<reference evidence="2" key="1">
    <citation type="submission" date="2022-01" db="EMBL/GenBank/DDBJ databases">
        <title>Genome Sequence Resource for Two Populations of Ditylenchus destructor, the Migratory Endoparasitic Phytonematode.</title>
        <authorList>
            <person name="Zhang H."/>
            <person name="Lin R."/>
            <person name="Xie B."/>
        </authorList>
    </citation>
    <scope>NUCLEOTIDE SEQUENCE</scope>
    <source>
        <strain evidence="2">BazhouSP</strain>
    </source>
</reference>
<evidence type="ECO:0000313" key="2">
    <source>
        <dbReference type="EMBL" id="KAI1693169.1"/>
    </source>
</evidence>
<gene>
    <name evidence="2" type="ORF">DdX_20814</name>
</gene>
<feature type="signal peptide" evidence="1">
    <location>
        <begin position="1"/>
        <end position="19"/>
    </location>
</feature>
<keyword evidence="1" id="KW-0732">Signal</keyword>
<comment type="caution">
    <text evidence="2">The sequence shown here is derived from an EMBL/GenBank/DDBJ whole genome shotgun (WGS) entry which is preliminary data.</text>
</comment>
<name>A0AAD4MGJ3_9BILA</name>
<keyword evidence="3" id="KW-1185">Reference proteome</keyword>
<dbReference type="Proteomes" id="UP001201812">
    <property type="component" value="Unassembled WGS sequence"/>
</dbReference>
<proteinExistence type="predicted"/>
<dbReference type="AlphaFoldDB" id="A0AAD4MGJ3"/>
<evidence type="ECO:0000313" key="3">
    <source>
        <dbReference type="Proteomes" id="UP001201812"/>
    </source>
</evidence>
<organism evidence="2 3">
    <name type="scientific">Ditylenchus destructor</name>
    <dbReference type="NCBI Taxonomy" id="166010"/>
    <lineage>
        <taxon>Eukaryota</taxon>
        <taxon>Metazoa</taxon>
        <taxon>Ecdysozoa</taxon>
        <taxon>Nematoda</taxon>
        <taxon>Chromadorea</taxon>
        <taxon>Rhabditida</taxon>
        <taxon>Tylenchina</taxon>
        <taxon>Tylenchomorpha</taxon>
        <taxon>Sphaerularioidea</taxon>
        <taxon>Anguinidae</taxon>
        <taxon>Anguininae</taxon>
        <taxon>Ditylenchus</taxon>
    </lineage>
</organism>
<feature type="chain" id="PRO_5042090699" evidence="1">
    <location>
        <begin position="20"/>
        <end position="169"/>
    </location>
</feature>
<sequence length="169" mass="19829">MPHFLLFAAIILCITVSESRIELSNSLKDSVKAAKAYYVSDYAKDFYQIPQVSSTRKLRRRNLCDKDRYHYDVYEEHRIHLMDPIFIKNNKGKCHSELEDNKVLKRKYDIHEHLGDYINASPVDIFTYKYVTYYSSTLSAIVFLDHNCRRQTDESPIYSGNGSDKRVDS</sequence>
<protein>
    <submittedName>
        <fullName evidence="2">Uncharacterized protein</fullName>
    </submittedName>
</protein>
<accession>A0AAD4MGJ3</accession>